<evidence type="ECO:0000256" key="1">
    <source>
        <dbReference type="SAM" id="SignalP"/>
    </source>
</evidence>
<feature type="domain" description="Lipid/polyisoprenoid-binding YceI-like" evidence="2">
    <location>
        <begin position="24"/>
        <end position="188"/>
    </location>
</feature>
<protein>
    <submittedName>
        <fullName evidence="3">Polyisoprenoid-binding protein YceI</fullName>
    </submittedName>
</protein>
<dbReference type="InterPro" id="IPR036761">
    <property type="entry name" value="TTHA0802/YceI-like_sf"/>
</dbReference>
<evidence type="ECO:0000313" key="3">
    <source>
        <dbReference type="EMBL" id="SDG38557.1"/>
    </source>
</evidence>
<dbReference type="PANTHER" id="PTHR34406">
    <property type="entry name" value="PROTEIN YCEI"/>
    <property type="match status" value="1"/>
</dbReference>
<evidence type="ECO:0000313" key="4">
    <source>
        <dbReference type="Proteomes" id="UP000199415"/>
    </source>
</evidence>
<dbReference type="PANTHER" id="PTHR34406:SF1">
    <property type="entry name" value="PROTEIN YCEI"/>
    <property type="match status" value="1"/>
</dbReference>
<keyword evidence="1" id="KW-0732">Signal</keyword>
<feature type="chain" id="PRO_5011432367" evidence="1">
    <location>
        <begin position="20"/>
        <end position="193"/>
    </location>
</feature>
<proteinExistence type="predicted"/>
<dbReference type="Proteomes" id="UP000199415">
    <property type="component" value="Unassembled WGS sequence"/>
</dbReference>
<dbReference type="Gene3D" id="2.40.128.110">
    <property type="entry name" value="Lipid/polyisoprenoid-binding, YceI-like"/>
    <property type="match status" value="1"/>
</dbReference>
<feature type="signal peptide" evidence="1">
    <location>
        <begin position="1"/>
        <end position="19"/>
    </location>
</feature>
<reference evidence="3 4" key="1">
    <citation type="submission" date="2016-10" db="EMBL/GenBank/DDBJ databases">
        <authorList>
            <person name="de Groot N.N."/>
        </authorList>
    </citation>
    <scope>NUCLEOTIDE SEQUENCE [LARGE SCALE GENOMIC DNA]</scope>
    <source>
        <strain evidence="3 4">DSM 25584</strain>
    </source>
</reference>
<dbReference type="OrthoDB" id="1247465at2"/>
<dbReference type="EMBL" id="FNCE01000010">
    <property type="protein sequence ID" value="SDG38557.1"/>
    <property type="molecule type" value="Genomic_DNA"/>
</dbReference>
<dbReference type="SMART" id="SM00867">
    <property type="entry name" value="YceI"/>
    <property type="match status" value="1"/>
</dbReference>
<dbReference type="Pfam" id="PF04264">
    <property type="entry name" value="YceI"/>
    <property type="match status" value="1"/>
</dbReference>
<dbReference type="InterPro" id="IPR007372">
    <property type="entry name" value="Lipid/polyisoprenoid-bd_YceI"/>
</dbReference>
<dbReference type="STRING" id="1082479.SAMN05216241_11067"/>
<gene>
    <name evidence="3" type="ORF">SAMN05216241_11067</name>
</gene>
<dbReference type="AlphaFoldDB" id="A0A1G7TTG2"/>
<evidence type="ECO:0000259" key="2">
    <source>
        <dbReference type="SMART" id="SM00867"/>
    </source>
</evidence>
<organism evidence="3 4">
    <name type="scientific">Limimonas halophila</name>
    <dbReference type="NCBI Taxonomy" id="1082479"/>
    <lineage>
        <taxon>Bacteria</taxon>
        <taxon>Pseudomonadati</taxon>
        <taxon>Pseudomonadota</taxon>
        <taxon>Alphaproteobacteria</taxon>
        <taxon>Rhodospirillales</taxon>
        <taxon>Rhodovibrionaceae</taxon>
        <taxon>Limimonas</taxon>
    </lineage>
</organism>
<accession>A0A1G7TTG2</accession>
<keyword evidence="4" id="KW-1185">Reference proteome</keyword>
<name>A0A1G7TTG2_9PROT</name>
<sequence length="193" mass="20832">MMKRLTAAALLFAAPPAHAADAPSWDVDPEASRVGFVAEQSGSPVPGEFTAFDASIAFDRDAPDAGRVDVEIEIASVDAGSAERDDTITSEQLFHAEKHPTARFVADDFTHKDGKRYVAHGELTMRGQTHPVDLPFTLAVTRRDATLKAVAEGTVTVKRLRWGIGQGVWRNTGMVPNEVDIEIRIVATRPAGD</sequence>
<dbReference type="SUPFAM" id="SSF101874">
    <property type="entry name" value="YceI-like"/>
    <property type="match status" value="1"/>
</dbReference>